<dbReference type="SUPFAM" id="SSF52200">
    <property type="entry name" value="Toll/Interleukin receptor TIR domain"/>
    <property type="match status" value="1"/>
</dbReference>
<feature type="chain" id="PRO_5035783081" evidence="14">
    <location>
        <begin position="34"/>
        <end position="967"/>
    </location>
</feature>
<evidence type="ECO:0000256" key="3">
    <source>
        <dbReference type="ARBA" id="ARBA00022588"/>
    </source>
</evidence>
<comment type="subcellular location">
    <subcellularLocation>
        <location evidence="1">Membrane</location>
        <topology evidence="1">Single-pass type I membrane protein</topology>
    </subcellularLocation>
</comment>
<dbReference type="PANTHER" id="PTHR24365:SF522">
    <property type="entry name" value="LOW QUALITY PROTEIN: TOLL-LIKE RECEPTOR 13-RELATED"/>
    <property type="match status" value="1"/>
</dbReference>
<dbReference type="PROSITE" id="PS50104">
    <property type="entry name" value="TIR"/>
    <property type="match status" value="1"/>
</dbReference>
<dbReference type="GO" id="GO:0038023">
    <property type="term" value="F:signaling receptor activity"/>
    <property type="evidence" value="ECO:0007669"/>
    <property type="project" value="TreeGrafter"/>
</dbReference>
<dbReference type="Gene3D" id="3.80.10.10">
    <property type="entry name" value="Ribonuclease Inhibitor"/>
    <property type="match status" value="3"/>
</dbReference>
<dbReference type="Pfam" id="PF13855">
    <property type="entry name" value="LRR_8"/>
    <property type="match status" value="1"/>
</dbReference>
<dbReference type="PROSITE" id="PS51450">
    <property type="entry name" value="LRR"/>
    <property type="match status" value="1"/>
</dbReference>
<evidence type="ECO:0000259" key="15">
    <source>
        <dbReference type="PROSITE" id="PS50104"/>
    </source>
</evidence>
<evidence type="ECO:0000256" key="6">
    <source>
        <dbReference type="ARBA" id="ARBA00022729"/>
    </source>
</evidence>
<evidence type="ECO:0000256" key="5">
    <source>
        <dbReference type="ARBA" id="ARBA00022692"/>
    </source>
</evidence>
<dbReference type="InterPro" id="IPR001611">
    <property type="entry name" value="Leu-rich_rpt"/>
</dbReference>
<dbReference type="GO" id="GO:0045087">
    <property type="term" value="P:innate immune response"/>
    <property type="evidence" value="ECO:0007669"/>
    <property type="project" value="UniProtKB-KW"/>
</dbReference>
<evidence type="ECO:0000256" key="4">
    <source>
        <dbReference type="ARBA" id="ARBA00022614"/>
    </source>
</evidence>
<dbReference type="InterPro" id="IPR035897">
    <property type="entry name" value="Toll_tir_struct_dom_sf"/>
</dbReference>
<keyword evidence="9" id="KW-1133">Transmembrane helix</keyword>
<keyword evidence="10" id="KW-0472">Membrane</keyword>
<reference evidence="16 17" key="1">
    <citation type="submission" date="2021-07" db="EMBL/GenBank/DDBJ databases">
        <authorList>
            <person name="Imarazene B."/>
            <person name="Zahm M."/>
            <person name="Klopp C."/>
            <person name="Cabau C."/>
            <person name="Beille S."/>
            <person name="Jouanno E."/>
            <person name="Castinel A."/>
            <person name="Lluch J."/>
            <person name="Gil L."/>
            <person name="Kuchtly C."/>
            <person name="Lopez Roques C."/>
            <person name="Donnadieu C."/>
            <person name="Parrinello H."/>
            <person name="Journot L."/>
            <person name="Du K."/>
            <person name="Schartl M."/>
            <person name="Retaux S."/>
            <person name="Guiguen Y."/>
        </authorList>
    </citation>
    <scope>NUCLEOTIDE SEQUENCE [LARGE SCALE GENOMIC DNA]</scope>
    <source>
        <strain evidence="16">Pach_M1</strain>
        <tissue evidence="16">Testis</tissue>
    </source>
</reference>
<evidence type="ECO:0000256" key="8">
    <source>
        <dbReference type="ARBA" id="ARBA00022859"/>
    </source>
</evidence>
<evidence type="ECO:0000256" key="9">
    <source>
        <dbReference type="ARBA" id="ARBA00022989"/>
    </source>
</evidence>
<evidence type="ECO:0000313" key="17">
    <source>
        <dbReference type="Proteomes" id="UP000752171"/>
    </source>
</evidence>
<dbReference type="InterPro" id="IPR000157">
    <property type="entry name" value="TIR_dom"/>
</dbReference>
<dbReference type="EMBL" id="JAICCE010000011">
    <property type="protein sequence ID" value="KAG9271178.1"/>
    <property type="molecule type" value="Genomic_DNA"/>
</dbReference>
<dbReference type="FunFam" id="3.40.50.10140:FF:000001">
    <property type="entry name" value="Toll-like receptor 2"/>
    <property type="match status" value="1"/>
</dbReference>
<keyword evidence="6 14" id="KW-0732">Signal</keyword>
<protein>
    <submittedName>
        <fullName evidence="16">Toll-like receptor 13</fullName>
    </submittedName>
</protein>
<keyword evidence="4" id="KW-0433">Leucine-rich repeat</keyword>
<accession>A0A8T2LGM1</accession>
<keyword evidence="12" id="KW-0325">Glycoprotein</keyword>
<dbReference type="SUPFAM" id="SSF52058">
    <property type="entry name" value="L domain-like"/>
    <property type="match status" value="2"/>
</dbReference>
<comment type="caution">
    <text evidence="16">The sequence shown here is derived from an EMBL/GenBank/DDBJ whole genome shotgun (WGS) entry which is preliminary data.</text>
</comment>
<evidence type="ECO:0000256" key="7">
    <source>
        <dbReference type="ARBA" id="ARBA00022737"/>
    </source>
</evidence>
<dbReference type="Gene3D" id="3.40.50.10140">
    <property type="entry name" value="Toll/interleukin-1 receptor homology (TIR) domain"/>
    <property type="match status" value="1"/>
</dbReference>
<dbReference type="GO" id="GO:0006954">
    <property type="term" value="P:inflammatory response"/>
    <property type="evidence" value="ECO:0007669"/>
    <property type="project" value="UniProtKB-KW"/>
</dbReference>
<comment type="similarity">
    <text evidence="2">Belongs to the Toll-like receptor family.</text>
</comment>
<gene>
    <name evidence="16" type="primary">TLR13</name>
    <name evidence="16" type="ORF">AMEX_G14064</name>
</gene>
<keyword evidence="5" id="KW-0812">Transmembrane</keyword>
<keyword evidence="11 16" id="KW-0675">Receptor</keyword>
<keyword evidence="8" id="KW-0391">Immunity</keyword>
<sequence length="967" mass="109854">MKSKAGEHHQKICTVSFLDSLLVLLLAVPSAQSLLAGKCNVYEDKNYWFKEVSCRGEKLIAECFGVTDIREDLKGLPPNLLSLCVDMDPHLPDTPLDSGLFSRFVSLEFLNINGCFSQIQAGAFQGLSNLTGLQLFSQWSDSSAGCCESAFGSSVFHHLTALKMLDIALYNLTTMALDAFEGIPELELFQIHVCIEDWSEVICHLTRLNVVQEFTLIAHHIGILKHPDCTKWNISTGGSSFLCNLSNPNLLFNKIEKIEQGALTYFGDLAHITLETWPGVSVLMYLSLFGFSKITNLSVMGYQIDLGELCQLSERYSAEEVGVNFEIINTSSIVAVTGCNKLKAVYLYSMGIIEHRYLYMNDFLSFTNLSSLAVMSILLDPLDLRSICLSSPLSVQHLSSLTINKSNLTKLVSDQFTCFFSLETVDLSCDRISEIEEFAFRGLDQVQILDLQQNIIRHIRKHTFSGLFALTYLDLHENPISQIETRSFEHLTNLQQFLLGDLNFSPTDPNIRLNLTDVFGEIPSRLGHLFISSGLRPMQLAIGTYGTRGKLNQSLSLHINGQCVMVEDCESSLLESVVTLRINSGQVLCGSEFIGSYTRRVEYLQFISTFPEDVGDIKAINQLVHLRKLSLENIDLSKQLYAAVMLHNLSKLESLALTNCRIDFLDGSLTKDLKSLKLMLLSLKDTVKIFSNFAENLSSLKYLYFSHLRLHCNCDNAWLISWAQNSKLVEVHMRDPSIKEMECLAKNGIDHHKFVQYTKEDCSFEAQFVLFASTSLSVVMFMLAVVFHRLAGPYVLPLYYIVHGWFQEALRKDSKRRYRYDAFVSYSGQDEQWVVEKLLPNLENHGPPFLRLCLHTRDFQLGQDIVENISDSLYSSHRTLCLVSRNYLRSNWCSLELQLATCRLQVEHRDILILVFLEKIPSKMLSAHHRLARLVKTRTYLAWPQKAELQDEFWERMWNKLKPKTGN</sequence>
<dbReference type="SMART" id="SM00255">
    <property type="entry name" value="TIR"/>
    <property type="match status" value="1"/>
</dbReference>
<keyword evidence="7" id="KW-0677">Repeat</keyword>
<feature type="signal peptide" evidence="14">
    <location>
        <begin position="1"/>
        <end position="33"/>
    </location>
</feature>
<dbReference type="AlphaFoldDB" id="A0A8T2LGM1"/>
<evidence type="ECO:0000256" key="10">
    <source>
        <dbReference type="ARBA" id="ARBA00023136"/>
    </source>
</evidence>
<proteinExistence type="inferred from homology"/>
<evidence type="ECO:0000256" key="13">
    <source>
        <dbReference type="ARBA" id="ARBA00023198"/>
    </source>
</evidence>
<dbReference type="InterPro" id="IPR003591">
    <property type="entry name" value="Leu-rich_rpt_typical-subtyp"/>
</dbReference>
<evidence type="ECO:0000256" key="11">
    <source>
        <dbReference type="ARBA" id="ARBA00023170"/>
    </source>
</evidence>
<dbReference type="GO" id="GO:0005886">
    <property type="term" value="C:plasma membrane"/>
    <property type="evidence" value="ECO:0007669"/>
    <property type="project" value="TreeGrafter"/>
</dbReference>
<evidence type="ECO:0000256" key="12">
    <source>
        <dbReference type="ARBA" id="ARBA00023180"/>
    </source>
</evidence>
<organism evidence="16 17">
    <name type="scientific">Astyanax mexicanus</name>
    <name type="common">Blind cave fish</name>
    <name type="synonym">Astyanax fasciatus mexicanus</name>
    <dbReference type="NCBI Taxonomy" id="7994"/>
    <lineage>
        <taxon>Eukaryota</taxon>
        <taxon>Metazoa</taxon>
        <taxon>Chordata</taxon>
        <taxon>Craniata</taxon>
        <taxon>Vertebrata</taxon>
        <taxon>Euteleostomi</taxon>
        <taxon>Actinopterygii</taxon>
        <taxon>Neopterygii</taxon>
        <taxon>Teleostei</taxon>
        <taxon>Ostariophysi</taxon>
        <taxon>Characiformes</taxon>
        <taxon>Characoidei</taxon>
        <taxon>Acestrorhamphidae</taxon>
        <taxon>Acestrorhamphinae</taxon>
        <taxon>Astyanax</taxon>
    </lineage>
</organism>
<dbReference type="Pfam" id="PF01582">
    <property type="entry name" value="TIR"/>
    <property type="match status" value="1"/>
</dbReference>
<evidence type="ECO:0000256" key="2">
    <source>
        <dbReference type="ARBA" id="ARBA00009634"/>
    </source>
</evidence>
<name>A0A8T2LGM1_ASTMX</name>
<evidence type="ECO:0000313" key="16">
    <source>
        <dbReference type="EMBL" id="KAG9271178.1"/>
    </source>
</evidence>
<dbReference type="SMART" id="SM00369">
    <property type="entry name" value="LRR_TYP"/>
    <property type="match status" value="5"/>
</dbReference>
<dbReference type="Proteomes" id="UP000752171">
    <property type="component" value="Unassembled WGS sequence"/>
</dbReference>
<dbReference type="PANTHER" id="PTHR24365">
    <property type="entry name" value="TOLL-LIKE RECEPTOR"/>
    <property type="match status" value="1"/>
</dbReference>
<evidence type="ECO:0000256" key="1">
    <source>
        <dbReference type="ARBA" id="ARBA00004479"/>
    </source>
</evidence>
<keyword evidence="13" id="KW-0395">Inflammatory response</keyword>
<evidence type="ECO:0000256" key="14">
    <source>
        <dbReference type="SAM" id="SignalP"/>
    </source>
</evidence>
<dbReference type="GO" id="GO:0002224">
    <property type="term" value="P:toll-like receptor signaling pathway"/>
    <property type="evidence" value="ECO:0007669"/>
    <property type="project" value="TreeGrafter"/>
</dbReference>
<dbReference type="InterPro" id="IPR026906">
    <property type="entry name" value="LRR_5"/>
</dbReference>
<dbReference type="Pfam" id="PF13306">
    <property type="entry name" value="LRR_5"/>
    <property type="match status" value="1"/>
</dbReference>
<dbReference type="InterPro" id="IPR032675">
    <property type="entry name" value="LRR_dom_sf"/>
</dbReference>
<keyword evidence="3" id="KW-0399">Innate immunity</keyword>
<feature type="domain" description="TIR" evidence="15">
    <location>
        <begin position="818"/>
        <end position="961"/>
    </location>
</feature>